<keyword evidence="11 13" id="KW-0472">Membrane</keyword>
<accession>A0A346RH15</accession>
<dbReference type="AlphaFoldDB" id="A0A346RH15"/>
<comment type="similarity">
    <text evidence="2 12">Belongs to the ATPase protein 8 family.</text>
</comment>
<evidence type="ECO:0000256" key="13">
    <source>
        <dbReference type="SAM" id="Phobius"/>
    </source>
</evidence>
<evidence type="ECO:0000256" key="6">
    <source>
        <dbReference type="ARBA" id="ARBA00022692"/>
    </source>
</evidence>
<dbReference type="GO" id="GO:0015078">
    <property type="term" value="F:proton transmembrane transporter activity"/>
    <property type="evidence" value="ECO:0007669"/>
    <property type="project" value="InterPro"/>
</dbReference>
<keyword evidence="4 12" id="KW-0813">Transport</keyword>
<dbReference type="GO" id="GO:0015986">
    <property type="term" value="P:proton motive force-driven ATP synthesis"/>
    <property type="evidence" value="ECO:0007669"/>
    <property type="project" value="InterPro"/>
</dbReference>
<evidence type="ECO:0000256" key="3">
    <source>
        <dbReference type="ARBA" id="ARBA00011291"/>
    </source>
</evidence>
<dbReference type="InterPro" id="IPR001421">
    <property type="entry name" value="ATP8_metazoa"/>
</dbReference>
<evidence type="ECO:0000313" key="14">
    <source>
        <dbReference type="EMBL" id="AXS65362.1"/>
    </source>
</evidence>
<sequence>MPQMSPLSWFTLFSEFCLIFLLINSINYFSYNYTSKTSITKKLLLKINWKW</sequence>
<keyword evidence="7 12" id="KW-0375">Hydrogen ion transport</keyword>
<evidence type="ECO:0000256" key="7">
    <source>
        <dbReference type="ARBA" id="ARBA00022781"/>
    </source>
</evidence>
<keyword evidence="5 12" id="KW-0138">CF(0)</keyword>
<dbReference type="Pfam" id="PF00895">
    <property type="entry name" value="ATP-synt_8"/>
    <property type="match status" value="1"/>
</dbReference>
<reference evidence="14" key="1">
    <citation type="journal article" date="2018" name="J. ISSAAS">
        <title>The contribution of mitochondrial metagenomics to large-scale data mining and phylogenetic analysis of Coleoptera.</title>
        <authorList>
            <person name="Miller K."/>
            <person name="Linard B."/>
            <person name="Motyka M."/>
            <person name="Bocek M."/>
            <person name="Vogler A.P."/>
        </authorList>
    </citation>
    <scope>NUCLEOTIDE SEQUENCE</scope>
</reference>
<evidence type="ECO:0000256" key="10">
    <source>
        <dbReference type="ARBA" id="ARBA00023128"/>
    </source>
</evidence>
<organism evidence="14">
    <name type="scientific">Cleroidea sp. 2 KM-2017</name>
    <dbReference type="NCBI Taxonomy" id="2219307"/>
    <lineage>
        <taxon>Eukaryota</taxon>
        <taxon>Metazoa</taxon>
        <taxon>Ecdysozoa</taxon>
        <taxon>Arthropoda</taxon>
        <taxon>Hexapoda</taxon>
        <taxon>Insecta</taxon>
        <taxon>Pterygota</taxon>
        <taxon>Neoptera</taxon>
        <taxon>Endopterygota</taxon>
        <taxon>Coleoptera</taxon>
        <taxon>Polyphaga</taxon>
        <taxon>Cucujiformia</taxon>
    </lineage>
</organism>
<evidence type="ECO:0000256" key="1">
    <source>
        <dbReference type="ARBA" id="ARBA00004304"/>
    </source>
</evidence>
<dbReference type="GO" id="GO:0045259">
    <property type="term" value="C:proton-transporting ATP synthase complex"/>
    <property type="evidence" value="ECO:0007669"/>
    <property type="project" value="UniProtKB-KW"/>
</dbReference>
<keyword evidence="9 12" id="KW-0406">Ion transport</keyword>
<gene>
    <name evidence="14" type="primary">atp8</name>
</gene>
<name>A0A346RH15_9CUCU</name>
<keyword evidence="10 12" id="KW-0496">Mitochondrion</keyword>
<protein>
    <recommendedName>
        <fullName evidence="12">ATP synthase complex subunit 8</fullName>
    </recommendedName>
</protein>
<evidence type="ECO:0000256" key="4">
    <source>
        <dbReference type="ARBA" id="ARBA00022448"/>
    </source>
</evidence>
<geneLocation type="mitochondrion" evidence="14"/>
<comment type="subunit">
    <text evidence="3">F-type ATPases have 2 components, CF(1) - the catalytic core - and CF(0) - the membrane proton channel.</text>
</comment>
<evidence type="ECO:0000256" key="11">
    <source>
        <dbReference type="ARBA" id="ARBA00023136"/>
    </source>
</evidence>
<keyword evidence="6 12" id="KW-0812">Transmembrane</keyword>
<dbReference type="GO" id="GO:0031966">
    <property type="term" value="C:mitochondrial membrane"/>
    <property type="evidence" value="ECO:0007669"/>
    <property type="project" value="UniProtKB-SubCell"/>
</dbReference>
<feature type="transmembrane region" description="Helical" evidence="13">
    <location>
        <begin position="6"/>
        <end position="29"/>
    </location>
</feature>
<comment type="subcellular location">
    <subcellularLocation>
        <location evidence="1 12">Mitochondrion membrane</location>
        <topology evidence="1 12">Single-pass membrane protein</topology>
    </subcellularLocation>
</comment>
<proteinExistence type="inferred from homology"/>
<evidence type="ECO:0000256" key="8">
    <source>
        <dbReference type="ARBA" id="ARBA00022989"/>
    </source>
</evidence>
<evidence type="ECO:0000256" key="9">
    <source>
        <dbReference type="ARBA" id="ARBA00023065"/>
    </source>
</evidence>
<evidence type="ECO:0000256" key="2">
    <source>
        <dbReference type="ARBA" id="ARBA00008892"/>
    </source>
</evidence>
<keyword evidence="8 13" id="KW-1133">Transmembrane helix</keyword>
<evidence type="ECO:0000256" key="5">
    <source>
        <dbReference type="ARBA" id="ARBA00022547"/>
    </source>
</evidence>
<dbReference type="EMBL" id="MG193391">
    <property type="protein sequence ID" value="AXS65362.1"/>
    <property type="molecule type" value="Genomic_DNA"/>
</dbReference>
<evidence type="ECO:0000256" key="12">
    <source>
        <dbReference type="RuleBase" id="RU003661"/>
    </source>
</evidence>